<keyword evidence="3" id="KW-0597">Phosphoprotein</keyword>
<dbReference type="Pfam" id="PF02518">
    <property type="entry name" value="HATPase_c"/>
    <property type="match status" value="1"/>
</dbReference>
<keyword evidence="8" id="KW-0902">Two-component regulatory system</keyword>
<feature type="domain" description="Histidine kinase" evidence="10">
    <location>
        <begin position="258"/>
        <end position="453"/>
    </location>
</feature>
<dbReference type="Proteomes" id="UP000613266">
    <property type="component" value="Unassembled WGS sequence"/>
</dbReference>
<gene>
    <name evidence="11" type="ORF">I7X39_02645</name>
</gene>
<evidence type="ECO:0000256" key="1">
    <source>
        <dbReference type="ARBA" id="ARBA00000085"/>
    </source>
</evidence>
<dbReference type="InterPro" id="IPR005467">
    <property type="entry name" value="His_kinase_dom"/>
</dbReference>
<keyword evidence="12" id="KW-1185">Reference proteome</keyword>
<evidence type="ECO:0000256" key="3">
    <source>
        <dbReference type="ARBA" id="ARBA00022553"/>
    </source>
</evidence>
<keyword evidence="5" id="KW-0547">Nucleotide-binding</keyword>
<reference evidence="11" key="1">
    <citation type="submission" date="2020-12" db="EMBL/GenBank/DDBJ databases">
        <title>The genome sequence of Inhella sp. 1Y17.</title>
        <authorList>
            <person name="Liu Y."/>
        </authorList>
    </citation>
    <scope>NUCLEOTIDE SEQUENCE</scope>
    <source>
        <strain evidence="11">1Y17</strain>
    </source>
</reference>
<evidence type="ECO:0000256" key="5">
    <source>
        <dbReference type="ARBA" id="ARBA00022741"/>
    </source>
</evidence>
<evidence type="ECO:0000256" key="6">
    <source>
        <dbReference type="ARBA" id="ARBA00022777"/>
    </source>
</evidence>
<evidence type="ECO:0000256" key="7">
    <source>
        <dbReference type="ARBA" id="ARBA00022840"/>
    </source>
</evidence>
<evidence type="ECO:0000256" key="9">
    <source>
        <dbReference type="SAM" id="Phobius"/>
    </source>
</evidence>
<dbReference type="EMBL" id="JAEDAK010000002">
    <property type="protein sequence ID" value="MBH9575794.1"/>
    <property type="molecule type" value="Genomic_DNA"/>
</dbReference>
<evidence type="ECO:0000259" key="10">
    <source>
        <dbReference type="PROSITE" id="PS50109"/>
    </source>
</evidence>
<protein>
    <recommendedName>
        <fullName evidence="2">histidine kinase</fullName>
        <ecNumber evidence="2">2.7.13.3</ecNumber>
    </recommendedName>
</protein>
<dbReference type="GO" id="GO:0016020">
    <property type="term" value="C:membrane"/>
    <property type="evidence" value="ECO:0007669"/>
    <property type="project" value="InterPro"/>
</dbReference>
<dbReference type="SMART" id="SM00387">
    <property type="entry name" value="HATPase_c"/>
    <property type="match status" value="1"/>
</dbReference>
<dbReference type="Gene3D" id="3.30.565.10">
    <property type="entry name" value="Histidine kinase-like ATPase, C-terminal domain"/>
    <property type="match status" value="1"/>
</dbReference>
<dbReference type="CDD" id="cd16917">
    <property type="entry name" value="HATPase_UhpB-NarQ-NarX-like"/>
    <property type="match status" value="1"/>
</dbReference>
<dbReference type="PANTHER" id="PTHR24421:SF10">
    <property type="entry name" value="NITRATE_NITRITE SENSOR PROTEIN NARQ"/>
    <property type="match status" value="1"/>
</dbReference>
<keyword evidence="7" id="KW-0067">ATP-binding</keyword>
<dbReference type="GO" id="GO:0005524">
    <property type="term" value="F:ATP binding"/>
    <property type="evidence" value="ECO:0007669"/>
    <property type="project" value="UniProtKB-KW"/>
</dbReference>
<dbReference type="AlphaFoldDB" id="A0A931NG76"/>
<dbReference type="RefSeq" id="WP_198109419.1">
    <property type="nucleotide sequence ID" value="NZ_JAEDAK010000002.1"/>
</dbReference>
<feature type="transmembrane region" description="Helical" evidence="9">
    <location>
        <begin position="186"/>
        <end position="206"/>
    </location>
</feature>
<evidence type="ECO:0000256" key="8">
    <source>
        <dbReference type="ARBA" id="ARBA00023012"/>
    </source>
</evidence>
<keyword evidence="9" id="KW-1133">Transmembrane helix</keyword>
<dbReference type="SUPFAM" id="SSF55874">
    <property type="entry name" value="ATPase domain of HSP90 chaperone/DNA topoisomerase II/histidine kinase"/>
    <property type="match status" value="1"/>
</dbReference>
<feature type="transmembrane region" description="Helical" evidence="9">
    <location>
        <begin position="12"/>
        <end position="33"/>
    </location>
</feature>
<dbReference type="PROSITE" id="PS50109">
    <property type="entry name" value="HIS_KIN"/>
    <property type="match status" value="1"/>
</dbReference>
<evidence type="ECO:0000256" key="2">
    <source>
        <dbReference type="ARBA" id="ARBA00012438"/>
    </source>
</evidence>
<dbReference type="InterPro" id="IPR011712">
    <property type="entry name" value="Sig_transdc_His_kin_sub3_dim/P"/>
</dbReference>
<name>A0A931NG76_9BURK</name>
<dbReference type="GO" id="GO:0046983">
    <property type="term" value="F:protein dimerization activity"/>
    <property type="evidence" value="ECO:0007669"/>
    <property type="project" value="InterPro"/>
</dbReference>
<dbReference type="InterPro" id="IPR007891">
    <property type="entry name" value="CHASE3"/>
</dbReference>
<organism evidence="11 12">
    <name type="scientific">Inhella proteolytica</name>
    <dbReference type="NCBI Taxonomy" id="2795029"/>
    <lineage>
        <taxon>Bacteria</taxon>
        <taxon>Pseudomonadati</taxon>
        <taxon>Pseudomonadota</taxon>
        <taxon>Betaproteobacteria</taxon>
        <taxon>Burkholderiales</taxon>
        <taxon>Sphaerotilaceae</taxon>
        <taxon>Inhella</taxon>
    </lineage>
</organism>
<proteinExistence type="predicted"/>
<accession>A0A931NG76</accession>
<dbReference type="Pfam" id="PF05227">
    <property type="entry name" value="CHASE3"/>
    <property type="match status" value="1"/>
</dbReference>
<evidence type="ECO:0000256" key="4">
    <source>
        <dbReference type="ARBA" id="ARBA00022679"/>
    </source>
</evidence>
<keyword evidence="9" id="KW-0812">Transmembrane</keyword>
<evidence type="ECO:0000313" key="12">
    <source>
        <dbReference type="Proteomes" id="UP000613266"/>
    </source>
</evidence>
<dbReference type="EC" id="2.7.13.3" evidence="2"/>
<comment type="catalytic activity">
    <reaction evidence="1">
        <text>ATP + protein L-histidine = ADP + protein N-phospho-L-histidine.</text>
        <dbReference type="EC" id="2.7.13.3"/>
    </reaction>
</comment>
<dbReference type="Gene3D" id="1.20.5.1930">
    <property type="match status" value="1"/>
</dbReference>
<keyword evidence="6" id="KW-0418">Kinase</keyword>
<dbReference type="InterPro" id="IPR036890">
    <property type="entry name" value="HATPase_C_sf"/>
</dbReference>
<keyword evidence="9" id="KW-0472">Membrane</keyword>
<evidence type="ECO:0000313" key="11">
    <source>
        <dbReference type="EMBL" id="MBH9575794.1"/>
    </source>
</evidence>
<dbReference type="InterPro" id="IPR003594">
    <property type="entry name" value="HATPase_dom"/>
</dbReference>
<dbReference type="GO" id="GO:0000155">
    <property type="term" value="F:phosphorelay sensor kinase activity"/>
    <property type="evidence" value="ECO:0007669"/>
    <property type="project" value="InterPro"/>
</dbReference>
<sequence>MSLSRRLPPNWRWPWVLTALVLALGVSAVVLLAESSYRLAREALDGVEHRNALRFDIATLFQRLNQAESAQRGFLLTGRDSYLDEVLRQGQQVNEALARVKGYYQDGENAKRGALLGEAVLQKHSEIKLTTELYRAGRHDAWRSVVLTDIGREQMEAARKATTELLALEAQLLQADRRAIHRALNLGRIGAYLLTGVGLLALVLFLRKNAILHELQRAAARDLVAERDRLDAEVMHRTQELTELARHLQTVREDERARLARELHDELGGLLTAAKLDLARLVRMHRKEQPELVERLQHMAKLIDEGIAIKRRIIEDLRPSALTNLGLLPALEILTAEFAERSGLRVDTRLEPVPLAGDAALAVYRLVQESLTNVAKHAQAREVTVELGPAADGGLACEVLVRDDGAGFLPSTRRAGHHGLVGMRYRIESLQGRMQIQSAPGQGCTVRARLPLS</sequence>
<dbReference type="Pfam" id="PF07730">
    <property type="entry name" value="HisKA_3"/>
    <property type="match status" value="1"/>
</dbReference>
<keyword evidence="4" id="KW-0808">Transferase</keyword>
<dbReference type="PANTHER" id="PTHR24421">
    <property type="entry name" value="NITRATE/NITRITE SENSOR PROTEIN NARX-RELATED"/>
    <property type="match status" value="1"/>
</dbReference>
<dbReference type="InterPro" id="IPR050482">
    <property type="entry name" value="Sensor_HK_TwoCompSys"/>
</dbReference>
<comment type="caution">
    <text evidence="11">The sequence shown here is derived from an EMBL/GenBank/DDBJ whole genome shotgun (WGS) entry which is preliminary data.</text>
</comment>